<evidence type="ECO:0000256" key="4">
    <source>
        <dbReference type="ARBA" id="ARBA00023069"/>
    </source>
</evidence>
<dbReference type="GO" id="GO:0031514">
    <property type="term" value="C:motile cilium"/>
    <property type="evidence" value="ECO:0007669"/>
    <property type="project" value="UniProtKB-SubCell"/>
</dbReference>
<evidence type="ECO:0000256" key="5">
    <source>
        <dbReference type="ARBA" id="ARBA00023273"/>
    </source>
</evidence>
<feature type="coiled-coil region" evidence="8">
    <location>
        <begin position="180"/>
        <end position="237"/>
    </location>
</feature>
<protein>
    <recommendedName>
        <fullName evidence="7">Cilia- and flagella-associated protein 45</fullName>
    </recommendedName>
</protein>
<evidence type="ECO:0000256" key="6">
    <source>
        <dbReference type="ARBA" id="ARBA00034116"/>
    </source>
</evidence>
<feature type="region of interest" description="Disordered" evidence="9">
    <location>
        <begin position="1"/>
        <end position="41"/>
    </location>
</feature>
<feature type="coiled-coil region" evidence="8">
    <location>
        <begin position="409"/>
        <end position="483"/>
    </location>
</feature>
<dbReference type="InterPro" id="IPR033253">
    <property type="entry name" value="CFAP45"/>
</dbReference>
<sequence length="566" mass="67464">MAVDVLKGNSFLPTSDSLNEDGAEPRSAPARDKYGDYGLGPQHQKKYYLRRVTSFDNNLIGKRTPTPKVQKSVKTEPERKWIIIPDLIRSLKVPSRPDPSGKSIIIDKTNFERIKSAARVLSVEEKDDILYTCLQRNQNKSDASLRRREYFKAIDREKGKLPKKFEEIDLELKEHKDALLKRATDMRLEQEEEMKDLDKRITAIKNAAIHQKQIGNKQVLDATMQEEERRMESIMEDERVTAIEREKARQLKLKELGKKYGEVLQLQIKDNEQIRQVEKEHLFEEKKELLKSMASTLDDFDEEFRKKRQKQKLLKQGLDDCVDGLMHRILEDKWQQKMREKEAELYANEKERMLKARNDDLLRVQRLRQEKIDRNCANFEKMIVDSVDWHDLRVKRDEDAEERKWRLKQKEEQLKLKQKTEALKRMREENLALKQKIAAVYLQEDKEDYQKLIRDQKEGIIKEREMERRKKAMKKDIAKVQLKQIEENEASRIRDRAQIFADGVKALDQKEKTMKELKEMKKNKLEEIKKRCPEIPEEYIQFVENKVQITPVLKMRFDQKISKFDR</sequence>
<evidence type="ECO:0000256" key="8">
    <source>
        <dbReference type="SAM" id="Coils"/>
    </source>
</evidence>
<keyword evidence="4" id="KW-0969">Cilium</keyword>
<dbReference type="AlphaFoldDB" id="T1JMH1"/>
<dbReference type="HOGENOM" id="CLU_481743_0_0_1"/>
<evidence type="ECO:0000259" key="10">
    <source>
        <dbReference type="Pfam" id="PF13868"/>
    </source>
</evidence>
<dbReference type="Proteomes" id="UP000014500">
    <property type="component" value="Unassembled WGS sequence"/>
</dbReference>
<comment type="subcellular location">
    <subcellularLocation>
        <location evidence="1">Cell projection</location>
        <location evidence="1">Cilium</location>
        <location evidence="1">Flagellum</location>
    </subcellularLocation>
</comment>
<feature type="domain" description="Trichohyalin-plectin-homology" evidence="10">
    <location>
        <begin position="188"/>
        <end position="533"/>
    </location>
</feature>
<evidence type="ECO:0000313" key="11">
    <source>
        <dbReference type="EnsemblMetazoa" id="SMAR015051-PA"/>
    </source>
</evidence>
<dbReference type="PANTHER" id="PTHR15504">
    <property type="entry name" value="NASOPHARYNGEAL EPITHELIUM SPECIFIC PROTEIN 1"/>
    <property type="match status" value="1"/>
</dbReference>
<evidence type="ECO:0000256" key="9">
    <source>
        <dbReference type="SAM" id="MobiDB-lite"/>
    </source>
</evidence>
<name>T1JMH1_STRMM</name>
<dbReference type="PANTHER" id="PTHR15504:SF0">
    <property type="entry name" value="CILIA- AND FLAGELLA-ASSOCIATED PROTEIN 45"/>
    <property type="match status" value="1"/>
</dbReference>
<dbReference type="EMBL" id="JH431796">
    <property type="status" value="NOT_ANNOTATED_CDS"/>
    <property type="molecule type" value="Genomic_DNA"/>
</dbReference>
<organism evidence="11 12">
    <name type="scientific">Strigamia maritima</name>
    <name type="common">European centipede</name>
    <name type="synonym">Geophilus maritimus</name>
    <dbReference type="NCBI Taxonomy" id="126957"/>
    <lineage>
        <taxon>Eukaryota</taxon>
        <taxon>Metazoa</taxon>
        <taxon>Ecdysozoa</taxon>
        <taxon>Arthropoda</taxon>
        <taxon>Myriapoda</taxon>
        <taxon>Chilopoda</taxon>
        <taxon>Pleurostigmophora</taxon>
        <taxon>Geophilomorpha</taxon>
        <taxon>Linotaeniidae</taxon>
        <taxon>Strigamia</taxon>
    </lineage>
</organism>
<keyword evidence="3 8" id="KW-0175">Coiled coil</keyword>
<comment type="similarity">
    <text evidence="6">Belongs to the CFAP45 family.</text>
</comment>
<dbReference type="STRING" id="126957.T1JMH1"/>
<dbReference type="OMA" id="WGHKPET"/>
<keyword evidence="2" id="KW-0282">Flagellum</keyword>
<dbReference type="EnsemblMetazoa" id="SMAR015051-RA">
    <property type="protein sequence ID" value="SMAR015051-PA"/>
    <property type="gene ID" value="SMAR015051"/>
</dbReference>
<dbReference type="Pfam" id="PF13868">
    <property type="entry name" value="TPH"/>
    <property type="match status" value="1"/>
</dbReference>
<evidence type="ECO:0000256" key="7">
    <source>
        <dbReference type="ARBA" id="ARBA00034142"/>
    </source>
</evidence>
<reference evidence="11" key="2">
    <citation type="submission" date="2015-02" db="UniProtKB">
        <authorList>
            <consortium name="EnsemblMetazoa"/>
        </authorList>
    </citation>
    <scope>IDENTIFICATION</scope>
</reference>
<evidence type="ECO:0000256" key="3">
    <source>
        <dbReference type="ARBA" id="ARBA00023054"/>
    </source>
</evidence>
<reference evidence="12" key="1">
    <citation type="submission" date="2011-05" db="EMBL/GenBank/DDBJ databases">
        <authorList>
            <person name="Richards S.R."/>
            <person name="Qu J."/>
            <person name="Jiang H."/>
            <person name="Jhangiani S.N."/>
            <person name="Agravi P."/>
            <person name="Goodspeed R."/>
            <person name="Gross S."/>
            <person name="Mandapat C."/>
            <person name="Jackson L."/>
            <person name="Mathew T."/>
            <person name="Pu L."/>
            <person name="Thornton R."/>
            <person name="Saada N."/>
            <person name="Wilczek-Boney K.B."/>
            <person name="Lee S."/>
            <person name="Kovar C."/>
            <person name="Wu Y."/>
            <person name="Scherer S.E."/>
            <person name="Worley K.C."/>
            <person name="Muzny D.M."/>
            <person name="Gibbs R."/>
        </authorList>
    </citation>
    <scope>NUCLEOTIDE SEQUENCE</scope>
    <source>
        <strain evidence="12">Brora</strain>
    </source>
</reference>
<accession>T1JMH1</accession>
<evidence type="ECO:0000256" key="2">
    <source>
        <dbReference type="ARBA" id="ARBA00022846"/>
    </source>
</evidence>
<dbReference type="InterPro" id="IPR043597">
    <property type="entry name" value="TPH_dom"/>
</dbReference>
<keyword evidence="12" id="KW-1185">Reference proteome</keyword>
<dbReference type="eggNOG" id="ENOG502QPRZ">
    <property type="taxonomic scope" value="Eukaryota"/>
</dbReference>
<evidence type="ECO:0000313" key="12">
    <source>
        <dbReference type="Proteomes" id="UP000014500"/>
    </source>
</evidence>
<keyword evidence="5" id="KW-0966">Cell projection</keyword>
<evidence type="ECO:0000256" key="1">
    <source>
        <dbReference type="ARBA" id="ARBA00004230"/>
    </source>
</evidence>
<dbReference type="PhylomeDB" id="T1JMH1"/>
<proteinExistence type="inferred from homology"/>